<feature type="domain" description="C2" evidence="1">
    <location>
        <begin position="1"/>
        <end position="104"/>
    </location>
</feature>
<name>A0A433Q6W2_9FUNG</name>
<dbReference type="Proteomes" id="UP000274822">
    <property type="component" value="Unassembled WGS sequence"/>
</dbReference>
<dbReference type="Gene3D" id="2.60.40.150">
    <property type="entry name" value="C2 domain"/>
    <property type="match status" value="1"/>
</dbReference>
<evidence type="ECO:0000259" key="1">
    <source>
        <dbReference type="PROSITE" id="PS50004"/>
    </source>
</evidence>
<dbReference type="PANTHER" id="PTHR47264">
    <property type="entry name" value="OS01G0128800 PROTEIN"/>
    <property type="match status" value="1"/>
</dbReference>
<dbReference type="CDD" id="cd00030">
    <property type="entry name" value="C2"/>
    <property type="match status" value="1"/>
</dbReference>
<dbReference type="SMART" id="SM00239">
    <property type="entry name" value="C2"/>
    <property type="match status" value="1"/>
</dbReference>
<dbReference type="PANTHER" id="PTHR47264:SF3">
    <property type="entry name" value="SYNAPTOTAGMIN-5 ISOFORM X1"/>
    <property type="match status" value="1"/>
</dbReference>
<dbReference type="AlphaFoldDB" id="A0A433Q6W2"/>
<accession>A0A433Q6W2</accession>
<evidence type="ECO:0000313" key="2">
    <source>
        <dbReference type="EMBL" id="RUS25512.1"/>
    </source>
</evidence>
<protein>
    <submittedName>
        <fullName evidence="2">C2 domain-containing protein</fullName>
    </submittedName>
</protein>
<evidence type="ECO:0000313" key="3">
    <source>
        <dbReference type="Proteomes" id="UP000274822"/>
    </source>
</evidence>
<comment type="caution">
    <text evidence="2">The sequence shown here is derived from an EMBL/GenBank/DDBJ whole genome shotgun (WGS) entry which is preliminary data.</text>
</comment>
<dbReference type="SUPFAM" id="SSF49562">
    <property type="entry name" value="C2 domain (Calcium/lipid-binding domain, CaLB)"/>
    <property type="match status" value="1"/>
</dbReference>
<keyword evidence="3" id="KW-1185">Reference proteome</keyword>
<dbReference type="Pfam" id="PF00168">
    <property type="entry name" value="C2"/>
    <property type="match status" value="1"/>
</dbReference>
<dbReference type="PROSITE" id="PS50004">
    <property type="entry name" value="C2"/>
    <property type="match status" value="1"/>
</dbReference>
<dbReference type="InterPro" id="IPR035892">
    <property type="entry name" value="C2_domain_sf"/>
</dbReference>
<reference evidence="2 3" key="1">
    <citation type="journal article" date="2018" name="New Phytol.">
        <title>Phylogenomics of Endogonaceae and evolution of mycorrhizas within Mucoromycota.</title>
        <authorList>
            <person name="Chang Y."/>
            <person name="Desiro A."/>
            <person name="Na H."/>
            <person name="Sandor L."/>
            <person name="Lipzen A."/>
            <person name="Clum A."/>
            <person name="Barry K."/>
            <person name="Grigoriev I.V."/>
            <person name="Martin F.M."/>
            <person name="Stajich J.E."/>
            <person name="Smith M.E."/>
            <person name="Bonito G."/>
            <person name="Spatafora J.W."/>
        </authorList>
    </citation>
    <scope>NUCLEOTIDE SEQUENCE [LARGE SCALE GENOMIC DNA]</scope>
    <source>
        <strain evidence="2 3">AD002</strain>
    </source>
</reference>
<sequence>MSDILGNIEVTIIEGRNFKSADWFGKNDPWCELTIDGKLKKKTAVKVNTNEPVWDETFSFPISPGQSNLSIKVYDKDFFSSDSLGALNIDLKQVFEKDMLHGWLGLTDKNPGELNLFLRWIPKKKLVEG</sequence>
<gene>
    <name evidence="2" type="ORF">BC938DRAFT_472048</name>
</gene>
<organism evidence="2 3">
    <name type="scientific">Jimgerdemannia flammicorona</name>
    <dbReference type="NCBI Taxonomy" id="994334"/>
    <lineage>
        <taxon>Eukaryota</taxon>
        <taxon>Fungi</taxon>
        <taxon>Fungi incertae sedis</taxon>
        <taxon>Mucoromycota</taxon>
        <taxon>Mucoromycotina</taxon>
        <taxon>Endogonomycetes</taxon>
        <taxon>Endogonales</taxon>
        <taxon>Endogonaceae</taxon>
        <taxon>Jimgerdemannia</taxon>
    </lineage>
</organism>
<proteinExistence type="predicted"/>
<dbReference type="InterPro" id="IPR000008">
    <property type="entry name" value="C2_dom"/>
</dbReference>
<dbReference type="EMBL" id="RBNJ01012767">
    <property type="protein sequence ID" value="RUS25512.1"/>
    <property type="molecule type" value="Genomic_DNA"/>
</dbReference>